<sequence length="60" mass="6881">MTYFDQTALRAPRSGMFTRLLGRLHDWNDTRLTRKALSALTDRELDDIGLTRSDVDALGR</sequence>
<dbReference type="KEGG" id="cmag:CBW24_12700"/>
<evidence type="ECO:0000313" key="3">
    <source>
        <dbReference type="Proteomes" id="UP000219050"/>
    </source>
</evidence>
<gene>
    <name evidence="2" type="ORF">CBW24_12700</name>
</gene>
<feature type="domain" description="YjiS-like" evidence="1">
    <location>
        <begin position="21"/>
        <end position="55"/>
    </location>
</feature>
<dbReference type="Proteomes" id="UP000219050">
    <property type="component" value="Chromosome"/>
</dbReference>
<proteinExistence type="predicted"/>
<evidence type="ECO:0000313" key="2">
    <source>
        <dbReference type="EMBL" id="ATI42775.1"/>
    </source>
</evidence>
<dbReference type="OrthoDB" id="8116725at2"/>
<dbReference type="InterPro" id="IPR009506">
    <property type="entry name" value="YjiS-like"/>
</dbReference>
<dbReference type="Pfam" id="PF06568">
    <property type="entry name" value="YjiS-like"/>
    <property type="match status" value="1"/>
</dbReference>
<name>A0A291M227_9RHOB</name>
<dbReference type="EMBL" id="CP021404">
    <property type="protein sequence ID" value="ATI42775.1"/>
    <property type="molecule type" value="Genomic_DNA"/>
</dbReference>
<keyword evidence="3" id="KW-1185">Reference proteome</keyword>
<accession>A0A291M227</accession>
<dbReference type="AlphaFoldDB" id="A0A291M227"/>
<protein>
    <submittedName>
        <fullName evidence="2">Primosomal protein DnaI</fullName>
    </submittedName>
</protein>
<organism evidence="2 3">
    <name type="scientific">Pacificitalea manganoxidans</name>
    <dbReference type="NCBI Taxonomy" id="1411902"/>
    <lineage>
        <taxon>Bacteria</taxon>
        <taxon>Pseudomonadati</taxon>
        <taxon>Pseudomonadota</taxon>
        <taxon>Alphaproteobacteria</taxon>
        <taxon>Rhodobacterales</taxon>
        <taxon>Paracoccaceae</taxon>
        <taxon>Pacificitalea</taxon>
    </lineage>
</organism>
<evidence type="ECO:0000259" key="1">
    <source>
        <dbReference type="Pfam" id="PF06568"/>
    </source>
</evidence>
<reference evidence="2 3" key="1">
    <citation type="submission" date="2017-05" db="EMBL/GenBank/DDBJ databases">
        <title>Comparative genomic and metabolic analysis of manganese-oxidizing mechanisms in Celeribater manganoxidans DY25T: its adaption to the environment of polymetallic nodule.</title>
        <authorList>
            <person name="Wang X."/>
        </authorList>
    </citation>
    <scope>NUCLEOTIDE SEQUENCE [LARGE SCALE GENOMIC DNA]</scope>
    <source>
        <strain evidence="2 3">DY25</strain>
    </source>
</reference>